<feature type="chain" id="PRO_5012307200" description="Phospholipase D" evidence="12">
    <location>
        <begin position="18"/>
        <end position="185"/>
    </location>
</feature>
<dbReference type="InterPro" id="IPR025202">
    <property type="entry name" value="PLD-like_dom"/>
</dbReference>
<dbReference type="PANTHER" id="PTHR43856:SF1">
    <property type="entry name" value="MITOCHONDRIAL CARDIOLIPIN HYDROLASE"/>
    <property type="match status" value="1"/>
</dbReference>
<dbReference type="CDD" id="cd09116">
    <property type="entry name" value="PLDc_Nuc_like"/>
    <property type="match status" value="1"/>
</dbReference>
<gene>
    <name evidence="14" type="ORF">SAMN06265338_105182</name>
</gene>
<evidence type="ECO:0000259" key="13">
    <source>
        <dbReference type="PROSITE" id="PS50035"/>
    </source>
</evidence>
<keyword evidence="7" id="KW-0964">Secreted</keyword>
<evidence type="ECO:0000256" key="8">
    <source>
        <dbReference type="ARBA" id="ARBA00022801"/>
    </source>
</evidence>
<dbReference type="Pfam" id="PF13091">
    <property type="entry name" value="PLDc_2"/>
    <property type="match status" value="1"/>
</dbReference>
<reference evidence="15" key="1">
    <citation type="submission" date="2017-06" db="EMBL/GenBank/DDBJ databases">
        <authorList>
            <person name="Varghese N."/>
            <person name="Submissions S."/>
        </authorList>
    </citation>
    <scope>NUCLEOTIDE SEQUENCE [LARGE SCALE GENOMIC DNA]</scope>
    <source>
        <strain evidence="15">DSM 137</strain>
    </source>
</reference>
<dbReference type="GO" id="GO:0016042">
    <property type="term" value="P:lipid catabolic process"/>
    <property type="evidence" value="ECO:0007669"/>
    <property type="project" value="UniProtKB-KW"/>
</dbReference>
<evidence type="ECO:0000256" key="9">
    <source>
        <dbReference type="ARBA" id="ARBA00022963"/>
    </source>
</evidence>
<dbReference type="GO" id="GO:0016891">
    <property type="term" value="F:RNA endonuclease activity producing 5'-phosphomonoesters, hydrolytic mechanism"/>
    <property type="evidence" value="ECO:0007669"/>
    <property type="project" value="TreeGrafter"/>
</dbReference>
<name>A0A212RM71_RHOAC</name>
<proteinExistence type="inferred from homology"/>
<evidence type="ECO:0000256" key="7">
    <source>
        <dbReference type="ARBA" id="ARBA00022525"/>
    </source>
</evidence>
<keyword evidence="15" id="KW-1185">Reference proteome</keyword>
<comment type="similarity">
    <text evidence="4">Belongs to the phospholipase D family.</text>
</comment>
<dbReference type="Proteomes" id="UP000198418">
    <property type="component" value="Unassembled WGS sequence"/>
</dbReference>
<dbReference type="Gene3D" id="3.30.870.10">
    <property type="entry name" value="Endonuclease Chain A"/>
    <property type="match status" value="1"/>
</dbReference>
<accession>A0A212RM71</accession>
<evidence type="ECO:0000256" key="5">
    <source>
        <dbReference type="ARBA" id="ARBA00012027"/>
    </source>
</evidence>
<dbReference type="EMBL" id="FYDG01000005">
    <property type="protein sequence ID" value="SNB73616.1"/>
    <property type="molecule type" value="Genomic_DNA"/>
</dbReference>
<comment type="subcellular location">
    <subcellularLocation>
        <location evidence="3">Secreted</location>
    </subcellularLocation>
</comment>
<dbReference type="GO" id="GO:0004630">
    <property type="term" value="F:phospholipase D activity"/>
    <property type="evidence" value="ECO:0007669"/>
    <property type="project" value="UniProtKB-EC"/>
</dbReference>
<keyword evidence="9" id="KW-0442">Lipid degradation</keyword>
<evidence type="ECO:0000256" key="12">
    <source>
        <dbReference type="SAM" id="SignalP"/>
    </source>
</evidence>
<dbReference type="GO" id="GO:0005576">
    <property type="term" value="C:extracellular region"/>
    <property type="evidence" value="ECO:0007669"/>
    <property type="project" value="UniProtKB-SubCell"/>
</dbReference>
<dbReference type="EC" id="3.1.4.4" evidence="5"/>
<evidence type="ECO:0000313" key="15">
    <source>
        <dbReference type="Proteomes" id="UP000198418"/>
    </source>
</evidence>
<dbReference type="SUPFAM" id="SSF56024">
    <property type="entry name" value="Phospholipase D/nuclease"/>
    <property type="match status" value="1"/>
</dbReference>
<dbReference type="AlphaFoldDB" id="A0A212RM71"/>
<evidence type="ECO:0000256" key="4">
    <source>
        <dbReference type="ARBA" id="ARBA00008664"/>
    </source>
</evidence>
<dbReference type="GO" id="GO:0006793">
    <property type="term" value="P:phosphorus metabolic process"/>
    <property type="evidence" value="ECO:0007669"/>
    <property type="project" value="UniProtKB-ARBA"/>
</dbReference>
<keyword evidence="12" id="KW-0732">Signal</keyword>
<organism evidence="14 15">
    <name type="scientific">Rhodoblastus acidophilus</name>
    <name type="common">Rhodopseudomonas acidophila</name>
    <dbReference type="NCBI Taxonomy" id="1074"/>
    <lineage>
        <taxon>Bacteria</taxon>
        <taxon>Pseudomonadati</taxon>
        <taxon>Pseudomonadota</taxon>
        <taxon>Alphaproteobacteria</taxon>
        <taxon>Hyphomicrobiales</taxon>
        <taxon>Rhodoblastaceae</taxon>
        <taxon>Rhodoblastus</taxon>
    </lineage>
</organism>
<evidence type="ECO:0000256" key="1">
    <source>
        <dbReference type="ARBA" id="ARBA00000798"/>
    </source>
</evidence>
<dbReference type="RefSeq" id="WP_088520952.1">
    <property type="nucleotide sequence ID" value="NZ_FYDG01000005.1"/>
</dbReference>
<protein>
    <recommendedName>
        <fullName evidence="6">Phospholipase D</fullName>
        <ecNumber evidence="5">3.1.4.4</ecNumber>
    </recommendedName>
    <alternativeName>
        <fullName evidence="11">Choline phosphatase</fullName>
    </alternativeName>
</protein>
<sequence>MRGKTILIAGALLVALAAPKTFLQPTSPVTAPVRVAYGPSDGFEAIDPDLINRAKDRIDMAAYVLSDRKIIEALSEAASRGVKIRIYLDPEQFRRIASGNENMLALVNQPNVSARIKAEQNDMMHLKTFAVDGRWLRTGSANFSWSGERRQDNDIVVIDSPELAQDFSRHFDRIWARRDNREAAR</sequence>
<dbReference type="PANTHER" id="PTHR43856">
    <property type="entry name" value="CARDIOLIPIN HYDROLASE"/>
    <property type="match status" value="1"/>
</dbReference>
<dbReference type="InterPro" id="IPR001736">
    <property type="entry name" value="PLipase_D/transphosphatidylase"/>
</dbReference>
<evidence type="ECO:0000313" key="14">
    <source>
        <dbReference type="EMBL" id="SNB73616.1"/>
    </source>
</evidence>
<comment type="function">
    <text evidence="2">Could be a virulence factor.</text>
</comment>
<keyword evidence="8" id="KW-0378">Hydrolase</keyword>
<dbReference type="OrthoDB" id="9814092at2"/>
<dbReference type="PROSITE" id="PS50035">
    <property type="entry name" value="PLD"/>
    <property type="match status" value="1"/>
</dbReference>
<feature type="signal peptide" evidence="12">
    <location>
        <begin position="1"/>
        <end position="17"/>
    </location>
</feature>
<keyword evidence="10" id="KW-0443">Lipid metabolism</keyword>
<evidence type="ECO:0000256" key="10">
    <source>
        <dbReference type="ARBA" id="ARBA00023098"/>
    </source>
</evidence>
<feature type="domain" description="PLD phosphodiesterase" evidence="13">
    <location>
        <begin position="120"/>
        <end position="147"/>
    </location>
</feature>
<evidence type="ECO:0000256" key="11">
    <source>
        <dbReference type="ARBA" id="ARBA00029594"/>
    </source>
</evidence>
<evidence type="ECO:0000256" key="6">
    <source>
        <dbReference type="ARBA" id="ARBA00018392"/>
    </source>
</evidence>
<dbReference type="InterPro" id="IPR051406">
    <property type="entry name" value="PLD_domain"/>
</dbReference>
<evidence type="ECO:0000256" key="3">
    <source>
        <dbReference type="ARBA" id="ARBA00004613"/>
    </source>
</evidence>
<comment type="catalytic activity">
    <reaction evidence="1">
        <text>a 1,2-diacyl-sn-glycero-3-phosphocholine + H2O = a 1,2-diacyl-sn-glycero-3-phosphate + choline + H(+)</text>
        <dbReference type="Rhea" id="RHEA:14445"/>
        <dbReference type="ChEBI" id="CHEBI:15354"/>
        <dbReference type="ChEBI" id="CHEBI:15377"/>
        <dbReference type="ChEBI" id="CHEBI:15378"/>
        <dbReference type="ChEBI" id="CHEBI:57643"/>
        <dbReference type="ChEBI" id="CHEBI:58608"/>
        <dbReference type="EC" id="3.1.4.4"/>
    </reaction>
</comment>
<evidence type="ECO:0000256" key="2">
    <source>
        <dbReference type="ARBA" id="ARBA00003145"/>
    </source>
</evidence>